<feature type="chain" id="PRO_5034656273" description="Lysine-specific metallo-endopeptidase domain-containing protein" evidence="1">
    <location>
        <begin position="18"/>
        <end position="346"/>
    </location>
</feature>
<protein>
    <recommendedName>
        <fullName evidence="4">Lysine-specific metallo-endopeptidase domain-containing protein</fullName>
    </recommendedName>
</protein>
<dbReference type="EMBL" id="JAAOAN010000405">
    <property type="protein sequence ID" value="KAF5707958.1"/>
    <property type="molecule type" value="Genomic_DNA"/>
</dbReference>
<evidence type="ECO:0008006" key="4">
    <source>
        <dbReference type="Google" id="ProtNLM"/>
    </source>
</evidence>
<organism evidence="2 3">
    <name type="scientific">Fusarium mundagurra</name>
    <dbReference type="NCBI Taxonomy" id="1567541"/>
    <lineage>
        <taxon>Eukaryota</taxon>
        <taxon>Fungi</taxon>
        <taxon>Dikarya</taxon>
        <taxon>Ascomycota</taxon>
        <taxon>Pezizomycotina</taxon>
        <taxon>Sordariomycetes</taxon>
        <taxon>Hypocreomycetidae</taxon>
        <taxon>Hypocreales</taxon>
        <taxon>Nectriaceae</taxon>
        <taxon>Fusarium</taxon>
        <taxon>Fusarium fujikuroi species complex</taxon>
    </lineage>
</organism>
<dbReference type="Gene3D" id="3.40.390.10">
    <property type="entry name" value="Collagenase (Catalytic Domain)"/>
    <property type="match status" value="1"/>
</dbReference>
<accession>A0A8H5Y8J8</accession>
<gene>
    <name evidence="2" type="ORF">FMUND_10823</name>
</gene>
<evidence type="ECO:0000313" key="3">
    <source>
        <dbReference type="Proteomes" id="UP000544331"/>
    </source>
</evidence>
<evidence type="ECO:0000256" key="1">
    <source>
        <dbReference type="SAM" id="SignalP"/>
    </source>
</evidence>
<keyword evidence="3" id="KW-1185">Reference proteome</keyword>
<dbReference type="OrthoDB" id="4259138at2759"/>
<reference evidence="2 3" key="1">
    <citation type="submission" date="2020-05" db="EMBL/GenBank/DDBJ databases">
        <title>Identification and distribution of gene clusters putatively required for synthesis of sphingolipid metabolism inhibitors in phylogenetically diverse species of the filamentous fungus Fusarium.</title>
        <authorList>
            <person name="Kim H.-S."/>
            <person name="Busman M."/>
            <person name="Brown D.W."/>
            <person name="Divon H."/>
            <person name="Uhlig S."/>
            <person name="Proctor R.H."/>
        </authorList>
    </citation>
    <scope>NUCLEOTIDE SEQUENCE [LARGE SCALE GENOMIC DNA]</scope>
    <source>
        <strain evidence="2 3">NRRL 66235</strain>
    </source>
</reference>
<comment type="caution">
    <text evidence="2">The sequence shown here is derived from an EMBL/GenBank/DDBJ whole genome shotgun (WGS) entry which is preliminary data.</text>
</comment>
<dbReference type="AlphaFoldDB" id="A0A8H5Y8J8"/>
<proteinExistence type="predicted"/>
<dbReference type="Proteomes" id="UP000544331">
    <property type="component" value="Unassembled WGS sequence"/>
</dbReference>
<feature type="signal peptide" evidence="1">
    <location>
        <begin position="1"/>
        <end position="17"/>
    </location>
</feature>
<name>A0A8H5Y8J8_9HYPO</name>
<evidence type="ECO:0000313" key="2">
    <source>
        <dbReference type="EMBL" id="KAF5707958.1"/>
    </source>
</evidence>
<keyword evidence="1" id="KW-0732">Signal</keyword>
<dbReference type="GO" id="GO:0008237">
    <property type="term" value="F:metallopeptidase activity"/>
    <property type="evidence" value="ECO:0007669"/>
    <property type="project" value="InterPro"/>
</dbReference>
<dbReference type="InterPro" id="IPR024079">
    <property type="entry name" value="MetalloPept_cat_dom_sf"/>
</dbReference>
<sequence>MWPKLVFLLSFLAVVFADNDDLKDVKVTDVFRVKSGTELGGCDNFDVNRWFSDARVLVKAAKVALLEAQQLFDKGNKDSQIERYLRGFFRFNPEDVSAKPTLEQMIEDINDVDAALEFTEGGDDMPWVFCDSTFAEQKSWSSRALVEGTGAPNPDGLTIKQAFPDICQENFTKRQAYLKREKSARKRMLLPREFYPFWVDDFKQYRYAEAVTYCNKAGKKNMAGTDDNMQPNTITFCTMNWKDHTYKGLSDFPPVVEEGLSLNHFAIGGLTFLHESFHYALLNEHTPDTAYNLEQITGSAALDDGKIITTDQAVENPESWTMFALAWYLGSENKDFTFASSMSKHL</sequence>